<dbReference type="AlphaFoldDB" id="A0A1R3J426"/>
<accession>A0A1R3J426</accession>
<evidence type="ECO:0000313" key="3">
    <source>
        <dbReference type="Proteomes" id="UP000188268"/>
    </source>
</evidence>
<gene>
    <name evidence="2" type="ORF">CCACVL1_07763</name>
</gene>
<sequence length="120" mass="13715">MIGLWRSLSKRFSFLSPSRLLSLLQQAWKIAKARAIINSHGSLTPTLKQSSSVPPPASMEESESTSDNQQPWQSYHTVYTNAKAEEEEMGSCLDGNHDSLVMNQHFEKRKKYLEMDTEKR</sequence>
<feature type="compositionally biased region" description="Polar residues" evidence="1">
    <location>
        <begin position="65"/>
        <end position="74"/>
    </location>
</feature>
<feature type="compositionally biased region" description="Polar residues" evidence="1">
    <location>
        <begin position="41"/>
        <end position="52"/>
    </location>
</feature>
<keyword evidence="3" id="KW-1185">Reference proteome</keyword>
<protein>
    <submittedName>
        <fullName evidence="2">Uncharacterized protein</fullName>
    </submittedName>
</protein>
<organism evidence="2 3">
    <name type="scientific">Corchorus capsularis</name>
    <name type="common">Jute</name>
    <dbReference type="NCBI Taxonomy" id="210143"/>
    <lineage>
        <taxon>Eukaryota</taxon>
        <taxon>Viridiplantae</taxon>
        <taxon>Streptophyta</taxon>
        <taxon>Embryophyta</taxon>
        <taxon>Tracheophyta</taxon>
        <taxon>Spermatophyta</taxon>
        <taxon>Magnoliopsida</taxon>
        <taxon>eudicotyledons</taxon>
        <taxon>Gunneridae</taxon>
        <taxon>Pentapetalae</taxon>
        <taxon>rosids</taxon>
        <taxon>malvids</taxon>
        <taxon>Malvales</taxon>
        <taxon>Malvaceae</taxon>
        <taxon>Grewioideae</taxon>
        <taxon>Apeibeae</taxon>
        <taxon>Corchorus</taxon>
    </lineage>
</organism>
<name>A0A1R3J426_COCAP</name>
<comment type="caution">
    <text evidence="2">The sequence shown here is derived from an EMBL/GenBank/DDBJ whole genome shotgun (WGS) entry which is preliminary data.</text>
</comment>
<feature type="region of interest" description="Disordered" evidence="1">
    <location>
        <begin position="41"/>
        <end position="74"/>
    </location>
</feature>
<reference evidence="2 3" key="1">
    <citation type="submission" date="2013-09" db="EMBL/GenBank/DDBJ databases">
        <title>Corchorus capsularis genome sequencing.</title>
        <authorList>
            <person name="Alam M."/>
            <person name="Haque M.S."/>
            <person name="Islam M.S."/>
            <person name="Emdad E.M."/>
            <person name="Islam M.M."/>
            <person name="Ahmed B."/>
            <person name="Halim A."/>
            <person name="Hossen Q.M.M."/>
            <person name="Hossain M.Z."/>
            <person name="Ahmed R."/>
            <person name="Khan M.M."/>
            <person name="Islam R."/>
            <person name="Rashid M.M."/>
            <person name="Khan S.A."/>
            <person name="Rahman M.S."/>
            <person name="Alam M."/>
        </authorList>
    </citation>
    <scope>NUCLEOTIDE SEQUENCE [LARGE SCALE GENOMIC DNA]</scope>
    <source>
        <strain evidence="3">cv. CVL-1</strain>
        <tissue evidence="2">Whole seedling</tissue>
    </source>
</reference>
<dbReference type="Gramene" id="OMO89574">
    <property type="protein sequence ID" value="OMO89574"/>
    <property type="gene ID" value="CCACVL1_07763"/>
</dbReference>
<dbReference type="Proteomes" id="UP000188268">
    <property type="component" value="Unassembled WGS sequence"/>
</dbReference>
<evidence type="ECO:0000256" key="1">
    <source>
        <dbReference type="SAM" id="MobiDB-lite"/>
    </source>
</evidence>
<evidence type="ECO:0000313" key="2">
    <source>
        <dbReference type="EMBL" id="OMO89574.1"/>
    </source>
</evidence>
<dbReference type="EMBL" id="AWWV01008652">
    <property type="protein sequence ID" value="OMO89574.1"/>
    <property type="molecule type" value="Genomic_DNA"/>
</dbReference>
<proteinExistence type="predicted"/>